<gene>
    <name evidence="2" type="ORF">Poly51_34900</name>
</gene>
<proteinExistence type="predicted"/>
<protein>
    <submittedName>
        <fullName evidence="2">Uncharacterized protein</fullName>
    </submittedName>
</protein>
<dbReference type="Proteomes" id="UP000318288">
    <property type="component" value="Unassembled WGS sequence"/>
</dbReference>
<comment type="caution">
    <text evidence="2">The sequence shown here is derived from an EMBL/GenBank/DDBJ whole genome shotgun (WGS) entry which is preliminary data.</text>
</comment>
<accession>A0A5C6F5M1</accession>
<evidence type="ECO:0000313" key="3">
    <source>
        <dbReference type="Proteomes" id="UP000318288"/>
    </source>
</evidence>
<feature type="region of interest" description="Disordered" evidence="1">
    <location>
        <begin position="31"/>
        <end position="66"/>
    </location>
</feature>
<evidence type="ECO:0000313" key="2">
    <source>
        <dbReference type="EMBL" id="TWU54771.1"/>
    </source>
</evidence>
<name>A0A5C6F5M1_9BACT</name>
<organism evidence="2 3">
    <name type="scientific">Rubripirellula tenax</name>
    <dbReference type="NCBI Taxonomy" id="2528015"/>
    <lineage>
        <taxon>Bacteria</taxon>
        <taxon>Pseudomonadati</taxon>
        <taxon>Planctomycetota</taxon>
        <taxon>Planctomycetia</taxon>
        <taxon>Pirellulales</taxon>
        <taxon>Pirellulaceae</taxon>
        <taxon>Rubripirellula</taxon>
    </lineage>
</organism>
<keyword evidence="3" id="KW-1185">Reference proteome</keyword>
<reference evidence="2 3" key="1">
    <citation type="submission" date="2019-02" db="EMBL/GenBank/DDBJ databases">
        <title>Deep-cultivation of Planctomycetes and their phenomic and genomic characterization uncovers novel biology.</title>
        <authorList>
            <person name="Wiegand S."/>
            <person name="Jogler M."/>
            <person name="Boedeker C."/>
            <person name="Pinto D."/>
            <person name="Vollmers J."/>
            <person name="Rivas-Marin E."/>
            <person name="Kohn T."/>
            <person name="Peeters S.H."/>
            <person name="Heuer A."/>
            <person name="Rast P."/>
            <person name="Oberbeckmann S."/>
            <person name="Bunk B."/>
            <person name="Jeske O."/>
            <person name="Meyerdierks A."/>
            <person name="Storesund J.E."/>
            <person name="Kallscheuer N."/>
            <person name="Luecker S."/>
            <person name="Lage O.M."/>
            <person name="Pohl T."/>
            <person name="Merkel B.J."/>
            <person name="Hornburger P."/>
            <person name="Mueller R.-W."/>
            <person name="Bruemmer F."/>
            <person name="Labrenz M."/>
            <person name="Spormann A.M."/>
            <person name="Op Den Camp H."/>
            <person name="Overmann J."/>
            <person name="Amann R."/>
            <person name="Jetten M.S.M."/>
            <person name="Mascher T."/>
            <person name="Medema M.H."/>
            <person name="Devos D.P."/>
            <person name="Kaster A.-K."/>
            <person name="Ovreas L."/>
            <person name="Rohde M."/>
            <person name="Galperin M.Y."/>
            <person name="Jogler C."/>
        </authorList>
    </citation>
    <scope>NUCLEOTIDE SEQUENCE [LARGE SCALE GENOMIC DNA]</scope>
    <source>
        <strain evidence="2 3">Poly51</strain>
    </source>
</reference>
<dbReference type="EMBL" id="SJPW01000004">
    <property type="protein sequence ID" value="TWU54771.1"/>
    <property type="molecule type" value="Genomic_DNA"/>
</dbReference>
<evidence type="ECO:0000256" key="1">
    <source>
        <dbReference type="SAM" id="MobiDB-lite"/>
    </source>
</evidence>
<dbReference type="AlphaFoldDB" id="A0A5C6F5M1"/>
<sequence>MKRITFLADKITPSSPLQTSPSVSEIIDPKNQHFSSGVPCKSDAEAGQPEDSMAGKGSDWGQQSDPYAAAKLRQARALASAKSASLTRTFIAHCETVRQPI</sequence>